<organism evidence="16 17">
    <name type="scientific">Cladorrhinum samala</name>
    <dbReference type="NCBI Taxonomy" id="585594"/>
    <lineage>
        <taxon>Eukaryota</taxon>
        <taxon>Fungi</taxon>
        <taxon>Dikarya</taxon>
        <taxon>Ascomycota</taxon>
        <taxon>Pezizomycotina</taxon>
        <taxon>Sordariomycetes</taxon>
        <taxon>Sordariomycetidae</taxon>
        <taxon>Sordariales</taxon>
        <taxon>Podosporaceae</taxon>
        <taxon>Cladorrhinum</taxon>
    </lineage>
</organism>
<keyword evidence="8" id="KW-0326">Glycosidase</keyword>
<dbReference type="PANTHER" id="PTHR42715">
    <property type="entry name" value="BETA-GLUCOSIDASE"/>
    <property type="match status" value="1"/>
</dbReference>
<dbReference type="InterPro" id="IPR036962">
    <property type="entry name" value="Glyco_hydro_3_N_sf"/>
</dbReference>
<feature type="compositionally biased region" description="Basic and acidic residues" evidence="14">
    <location>
        <begin position="22"/>
        <end position="34"/>
    </location>
</feature>
<dbReference type="Gene3D" id="3.20.20.300">
    <property type="entry name" value="Glycoside hydrolase, family 3, N-terminal domain"/>
    <property type="match status" value="1"/>
</dbReference>
<feature type="domain" description="Fibronectin type III-like" evidence="15">
    <location>
        <begin position="796"/>
        <end position="864"/>
    </location>
</feature>
<accession>A0AAV9HTC4</accession>
<evidence type="ECO:0000313" key="17">
    <source>
        <dbReference type="Proteomes" id="UP001321749"/>
    </source>
</evidence>
<evidence type="ECO:0000256" key="5">
    <source>
        <dbReference type="ARBA" id="ARBA00022801"/>
    </source>
</evidence>
<evidence type="ECO:0000256" key="1">
    <source>
        <dbReference type="ARBA" id="ARBA00000448"/>
    </source>
</evidence>
<evidence type="ECO:0000256" key="4">
    <source>
        <dbReference type="ARBA" id="ARBA00012744"/>
    </source>
</evidence>
<reference evidence="16" key="1">
    <citation type="journal article" date="2023" name="Mol. Phylogenet. Evol.">
        <title>Genome-scale phylogeny and comparative genomics of the fungal order Sordariales.</title>
        <authorList>
            <person name="Hensen N."/>
            <person name="Bonometti L."/>
            <person name="Westerberg I."/>
            <person name="Brannstrom I.O."/>
            <person name="Guillou S."/>
            <person name="Cros-Aarteil S."/>
            <person name="Calhoun S."/>
            <person name="Haridas S."/>
            <person name="Kuo A."/>
            <person name="Mondo S."/>
            <person name="Pangilinan J."/>
            <person name="Riley R."/>
            <person name="LaButti K."/>
            <person name="Andreopoulos B."/>
            <person name="Lipzen A."/>
            <person name="Chen C."/>
            <person name="Yan M."/>
            <person name="Daum C."/>
            <person name="Ng V."/>
            <person name="Clum A."/>
            <person name="Steindorff A."/>
            <person name="Ohm R.A."/>
            <person name="Martin F."/>
            <person name="Silar P."/>
            <person name="Natvig D.O."/>
            <person name="Lalanne C."/>
            <person name="Gautier V."/>
            <person name="Ament-Velasquez S.L."/>
            <person name="Kruys A."/>
            <person name="Hutchinson M.I."/>
            <person name="Powell A.J."/>
            <person name="Barry K."/>
            <person name="Miller A.N."/>
            <person name="Grigoriev I.V."/>
            <person name="Debuchy R."/>
            <person name="Gladieux P."/>
            <person name="Hiltunen Thoren M."/>
            <person name="Johannesson H."/>
        </authorList>
    </citation>
    <scope>NUCLEOTIDE SEQUENCE</scope>
    <source>
        <strain evidence="16">PSN324</strain>
    </source>
</reference>
<keyword evidence="7" id="KW-0119">Carbohydrate metabolism</keyword>
<dbReference type="AlphaFoldDB" id="A0AAV9HTC4"/>
<evidence type="ECO:0000256" key="11">
    <source>
        <dbReference type="ARBA" id="ARBA00078013"/>
    </source>
</evidence>
<evidence type="ECO:0000256" key="10">
    <source>
        <dbReference type="ARBA" id="ARBA00070030"/>
    </source>
</evidence>
<feature type="region of interest" description="Disordered" evidence="14">
    <location>
        <begin position="21"/>
        <end position="46"/>
    </location>
</feature>
<evidence type="ECO:0000259" key="15">
    <source>
        <dbReference type="SMART" id="SM01217"/>
    </source>
</evidence>
<protein>
    <recommendedName>
        <fullName evidence="10">Beta-glucosidase cel3A</fullName>
        <ecNumber evidence="4">3.2.1.21</ecNumber>
    </recommendedName>
    <alternativeName>
        <fullName evidence="11">Beta-D-glucoside glucohydrolase cel3A</fullName>
    </alternativeName>
    <alternativeName>
        <fullName evidence="13">Cellobiase cel3A</fullName>
    </alternativeName>
    <alternativeName>
        <fullName evidence="12">Gentiobiase cel3A</fullName>
    </alternativeName>
</protein>
<dbReference type="InterPro" id="IPR001764">
    <property type="entry name" value="Glyco_hydro_3_N"/>
</dbReference>
<evidence type="ECO:0000313" key="16">
    <source>
        <dbReference type="EMBL" id="KAK4464074.1"/>
    </source>
</evidence>
<sequence length="874" mass="95003">MQLKYRAASLLPVLAARAAPANDRDQLSKRDDIRYSPPSYPSPWMNPEADGWQEAYAKARDFVSQLTLLEKVNLTTGVGWEAEQCVGQTGAVPRLGLRSLCMHDAPLGIRGADYNSAFPSGQTAAATWDRGLIYRRGYAIGKEAKGKGVDVILGPVAGPIGRAPAGGRNWEGFSPDPVLTGIGMAESIKGIQDAGTIACAKHFIGNEQEHFRQAGEAKGYGFNISESSSSNIDDKTMHELYLWPFADAVRAGVGSVMCSYTQINNSYGCQNSEVLNNLLKNELGFQGFVMSDWQAQHTGAASAVAGLDMTMPGDTAFNTGVSYWGTNLTLAVLNGTVPAYRIDDMAMRIMAAFFKVKESVSELEPINFSFWTRDTYGPIHWAAKQGYQQINFQVDVRADHGDLIREIGAKGTVLLKNTGSLPLDKPKFLAVIGEDAGSNPNGPNSCGDRGCATGTVAMGWGSGTAQFPYLISPDAALQAQAVRDGSRYESVLSNYATSQTKALVTQANVTAVVFVNADSGEGYINVDGNMGDRKNLTLWKDGDSLVKNVSSWCSNTIVVIHSPGPVLISEWYDNPNITAILWAGLPGQESGNSITDVLYGKVNPSGRSPFTWGAAREDYGADVLYTPNNGNEAPQQDFTEGVFIDYRYFDKANSTVIYPFGHGLSYTTFEYSNLVVDKKEIRPYAPTTGTTPPAPTFGNFSSDINDYLFPSDQFPYIYQYIYPYLNVSDPKQASADPLYGKLTAEEFLPPKARDDSAQPLLRSSGGNSPGGNRQLYDVLYEVSVDVTNTGKLVGDEVVQMYVSLGGPEDPKVVLRGFEKLRIDPGDKKTVKMPLTRRDLSNWDVRVQDWAVSGHAKKVYVGKNVRDLGLSHDLE</sequence>
<reference evidence="16" key="2">
    <citation type="submission" date="2023-06" db="EMBL/GenBank/DDBJ databases">
        <authorList>
            <consortium name="Lawrence Berkeley National Laboratory"/>
            <person name="Mondo S.J."/>
            <person name="Hensen N."/>
            <person name="Bonometti L."/>
            <person name="Westerberg I."/>
            <person name="Brannstrom I.O."/>
            <person name="Guillou S."/>
            <person name="Cros-Aarteil S."/>
            <person name="Calhoun S."/>
            <person name="Haridas S."/>
            <person name="Kuo A."/>
            <person name="Pangilinan J."/>
            <person name="Riley R."/>
            <person name="Labutti K."/>
            <person name="Andreopoulos B."/>
            <person name="Lipzen A."/>
            <person name="Chen C."/>
            <person name="Yanf M."/>
            <person name="Daum C."/>
            <person name="Ng V."/>
            <person name="Clum A."/>
            <person name="Steindorff A."/>
            <person name="Ohm R."/>
            <person name="Martin F."/>
            <person name="Silar P."/>
            <person name="Natvig D."/>
            <person name="Lalanne C."/>
            <person name="Gautier V."/>
            <person name="Ament-Velasquez S.L."/>
            <person name="Kruys A."/>
            <person name="Hutchinson M.I."/>
            <person name="Powell A.J."/>
            <person name="Barry K."/>
            <person name="Miller A.N."/>
            <person name="Grigoriev I.V."/>
            <person name="Debuchy R."/>
            <person name="Gladieux P."/>
            <person name="Thoren M.H."/>
            <person name="Johannesson H."/>
        </authorList>
    </citation>
    <scope>NUCLEOTIDE SEQUENCE</scope>
    <source>
        <strain evidence="16">PSN324</strain>
    </source>
</reference>
<dbReference type="InterPro" id="IPR026891">
    <property type="entry name" value="Fn3-like"/>
</dbReference>
<dbReference type="GO" id="GO:0009251">
    <property type="term" value="P:glucan catabolic process"/>
    <property type="evidence" value="ECO:0007669"/>
    <property type="project" value="TreeGrafter"/>
</dbReference>
<evidence type="ECO:0000256" key="7">
    <source>
        <dbReference type="ARBA" id="ARBA00023277"/>
    </source>
</evidence>
<keyword evidence="6" id="KW-0325">Glycoprotein</keyword>
<dbReference type="EC" id="3.2.1.21" evidence="4"/>
<evidence type="ECO:0000256" key="3">
    <source>
        <dbReference type="ARBA" id="ARBA00005336"/>
    </source>
</evidence>
<dbReference type="Pfam" id="PF00933">
    <property type="entry name" value="Glyco_hydro_3"/>
    <property type="match status" value="1"/>
</dbReference>
<evidence type="ECO:0000256" key="14">
    <source>
        <dbReference type="SAM" id="MobiDB-lite"/>
    </source>
</evidence>
<keyword evidence="9" id="KW-0624">Polysaccharide degradation</keyword>
<evidence type="ECO:0000256" key="13">
    <source>
        <dbReference type="ARBA" id="ARBA00083611"/>
    </source>
</evidence>
<dbReference type="SUPFAM" id="SSF52279">
    <property type="entry name" value="Beta-D-glucan exohydrolase, C-terminal domain"/>
    <property type="match status" value="1"/>
</dbReference>
<dbReference type="GO" id="GO:0008422">
    <property type="term" value="F:beta-glucosidase activity"/>
    <property type="evidence" value="ECO:0007669"/>
    <property type="project" value="UniProtKB-EC"/>
</dbReference>
<proteinExistence type="inferred from homology"/>
<evidence type="ECO:0000256" key="8">
    <source>
        <dbReference type="ARBA" id="ARBA00023295"/>
    </source>
</evidence>
<evidence type="ECO:0000256" key="6">
    <source>
        <dbReference type="ARBA" id="ARBA00023180"/>
    </source>
</evidence>
<dbReference type="Gene3D" id="2.60.40.10">
    <property type="entry name" value="Immunoglobulins"/>
    <property type="match status" value="1"/>
</dbReference>
<dbReference type="Pfam" id="PF01915">
    <property type="entry name" value="Glyco_hydro_3_C"/>
    <property type="match status" value="1"/>
</dbReference>
<keyword evidence="5 16" id="KW-0378">Hydrolase</keyword>
<dbReference type="InterPro" id="IPR036881">
    <property type="entry name" value="Glyco_hydro_3_C_sf"/>
</dbReference>
<dbReference type="SMART" id="SM01217">
    <property type="entry name" value="Fn3_like"/>
    <property type="match status" value="1"/>
</dbReference>
<dbReference type="FunFam" id="3.40.50.1700:FF:000003">
    <property type="entry name" value="Probable beta-glucosidase"/>
    <property type="match status" value="1"/>
</dbReference>
<dbReference type="Pfam" id="PF14310">
    <property type="entry name" value="Fn3-like"/>
    <property type="match status" value="1"/>
</dbReference>
<dbReference type="Proteomes" id="UP001321749">
    <property type="component" value="Unassembled WGS sequence"/>
</dbReference>
<dbReference type="InterPro" id="IPR017853">
    <property type="entry name" value="GH"/>
</dbReference>
<dbReference type="Gene3D" id="3.40.50.1700">
    <property type="entry name" value="Glycoside hydrolase family 3 C-terminal domain"/>
    <property type="match status" value="1"/>
</dbReference>
<comment type="similarity">
    <text evidence="3">Belongs to the glycosyl hydrolase 3 family.</text>
</comment>
<keyword evidence="17" id="KW-1185">Reference proteome</keyword>
<dbReference type="InterPro" id="IPR013783">
    <property type="entry name" value="Ig-like_fold"/>
</dbReference>
<dbReference type="PANTHER" id="PTHR42715:SF29">
    <property type="entry name" value="BETA-GLUCOSIDASE A-RELATED"/>
    <property type="match status" value="1"/>
</dbReference>
<name>A0AAV9HTC4_9PEZI</name>
<dbReference type="FunFam" id="3.20.20.300:FF:000002">
    <property type="entry name" value="Probable beta-glucosidase"/>
    <property type="match status" value="1"/>
</dbReference>
<comment type="caution">
    <text evidence="16">The sequence shown here is derived from an EMBL/GenBank/DDBJ whole genome shotgun (WGS) entry which is preliminary data.</text>
</comment>
<dbReference type="PRINTS" id="PR00133">
    <property type="entry name" value="GLHYDRLASE3"/>
</dbReference>
<gene>
    <name evidence="16" type="ORF">QBC42DRAFT_172201</name>
</gene>
<dbReference type="InterPro" id="IPR002772">
    <property type="entry name" value="Glyco_hydro_3_C"/>
</dbReference>
<evidence type="ECO:0000256" key="9">
    <source>
        <dbReference type="ARBA" id="ARBA00023326"/>
    </source>
</evidence>
<evidence type="ECO:0000256" key="12">
    <source>
        <dbReference type="ARBA" id="ARBA00083231"/>
    </source>
</evidence>
<comment type="catalytic activity">
    <reaction evidence="1">
        <text>Hydrolysis of terminal, non-reducing beta-D-glucosyl residues with release of beta-D-glucose.</text>
        <dbReference type="EC" id="3.2.1.21"/>
    </reaction>
</comment>
<comment type="pathway">
    <text evidence="2">Glycan metabolism; cellulose degradation.</text>
</comment>
<dbReference type="EMBL" id="MU864952">
    <property type="protein sequence ID" value="KAK4464074.1"/>
    <property type="molecule type" value="Genomic_DNA"/>
</dbReference>
<dbReference type="SUPFAM" id="SSF51445">
    <property type="entry name" value="(Trans)glycosidases"/>
    <property type="match status" value="1"/>
</dbReference>
<evidence type="ECO:0000256" key="2">
    <source>
        <dbReference type="ARBA" id="ARBA00004987"/>
    </source>
</evidence>
<dbReference type="InterPro" id="IPR050288">
    <property type="entry name" value="Cellulose_deg_GH3"/>
</dbReference>